<keyword evidence="3" id="KW-1185">Reference proteome</keyword>
<dbReference type="AlphaFoldDB" id="A0A9E7GX18"/>
<feature type="region of interest" description="Disordered" evidence="1">
    <location>
        <begin position="40"/>
        <end position="63"/>
    </location>
</feature>
<protein>
    <submittedName>
        <fullName evidence="2">T-complex protein 1 subunit</fullName>
    </submittedName>
</protein>
<dbReference type="EMBL" id="CP097510">
    <property type="protein sequence ID" value="URE22690.1"/>
    <property type="molecule type" value="Genomic_DNA"/>
</dbReference>
<evidence type="ECO:0000313" key="2">
    <source>
        <dbReference type="EMBL" id="URE22690.1"/>
    </source>
</evidence>
<accession>A0A9E7GX18</accession>
<reference evidence="2" key="1">
    <citation type="submission" date="2022-05" db="EMBL/GenBank/DDBJ databases">
        <title>The Musa troglodytarum L. genome provides insights into the mechanism of non-climacteric behaviour and enrichment of carotenoids.</title>
        <authorList>
            <person name="Wang J."/>
        </authorList>
    </citation>
    <scope>NUCLEOTIDE SEQUENCE</scope>
    <source>
        <tissue evidence="2">Leaf</tissue>
    </source>
</reference>
<proteinExistence type="predicted"/>
<evidence type="ECO:0000313" key="3">
    <source>
        <dbReference type="Proteomes" id="UP001055439"/>
    </source>
</evidence>
<dbReference type="OrthoDB" id="25414at2759"/>
<dbReference type="Proteomes" id="UP001055439">
    <property type="component" value="Chromosome 8"/>
</dbReference>
<organism evidence="2 3">
    <name type="scientific">Musa troglodytarum</name>
    <name type="common">fe'i banana</name>
    <dbReference type="NCBI Taxonomy" id="320322"/>
    <lineage>
        <taxon>Eukaryota</taxon>
        <taxon>Viridiplantae</taxon>
        <taxon>Streptophyta</taxon>
        <taxon>Embryophyta</taxon>
        <taxon>Tracheophyta</taxon>
        <taxon>Spermatophyta</taxon>
        <taxon>Magnoliopsida</taxon>
        <taxon>Liliopsida</taxon>
        <taxon>Zingiberales</taxon>
        <taxon>Musaceae</taxon>
        <taxon>Musa</taxon>
    </lineage>
</organism>
<sequence length="86" mass="9751">MGREMENVKGRTSADPLREQNVRVRLLTASAAVGRELCAAPLPARGSRTSPSPRSFLRRASPRWRSSRNTHLRVLWEIKSRNVQIT</sequence>
<evidence type="ECO:0000256" key="1">
    <source>
        <dbReference type="SAM" id="MobiDB-lite"/>
    </source>
</evidence>
<name>A0A9E7GX18_9LILI</name>
<gene>
    <name evidence="2" type="ORF">MUK42_06843</name>
</gene>